<feature type="domain" description="DUF4440" evidence="2">
    <location>
        <begin position="40"/>
        <end position="151"/>
    </location>
</feature>
<gene>
    <name evidence="3" type="ordered locus">AciX8_4786</name>
</gene>
<dbReference type="AlphaFoldDB" id="G8NYJ6"/>
<sequence length="164" mass="17784" precursor="true">MTYKTLSGYAVGLCILSTICLSLAYAAKSDTQTADLEALHSIEASWRRDVAAKDIDKIVSYYADDATLMLQGMPAAHGKVAIRAIADVLFADPNIAMDWTATSTVVSKSGDLAYIKGVATMTVTDPKTKSPVTSRYKYLTLYKKQIDGHWKAVEDISNTDAPPQ</sequence>
<keyword evidence="4" id="KW-1185">Reference proteome</keyword>
<keyword evidence="1" id="KW-0732">Signal</keyword>
<dbReference type="SUPFAM" id="SSF54427">
    <property type="entry name" value="NTF2-like"/>
    <property type="match status" value="1"/>
</dbReference>
<dbReference type="InterPro" id="IPR027843">
    <property type="entry name" value="DUF4440"/>
</dbReference>
<dbReference type="eggNOG" id="COG4319">
    <property type="taxonomic scope" value="Bacteria"/>
</dbReference>
<reference evidence="3 4" key="1">
    <citation type="submission" date="2011-11" db="EMBL/GenBank/DDBJ databases">
        <title>Complete sequence of Granulicella mallensis MP5ACTX8.</title>
        <authorList>
            <consortium name="US DOE Joint Genome Institute"/>
            <person name="Lucas S."/>
            <person name="Copeland A."/>
            <person name="Lapidus A."/>
            <person name="Cheng J.-F."/>
            <person name="Goodwin L."/>
            <person name="Pitluck S."/>
            <person name="Peters L."/>
            <person name="Lu M."/>
            <person name="Detter J.C."/>
            <person name="Han C."/>
            <person name="Tapia R."/>
            <person name="Land M."/>
            <person name="Hauser L."/>
            <person name="Kyrpides N."/>
            <person name="Ivanova N."/>
            <person name="Mikhailova N."/>
            <person name="Pagani I."/>
            <person name="Rawat S."/>
            <person name="Mannisto M."/>
            <person name="Haggblom M."/>
            <person name="Woyke T."/>
        </authorList>
    </citation>
    <scope>NUCLEOTIDE SEQUENCE [LARGE SCALE GENOMIC DNA]</scope>
    <source>
        <strain evidence="4">ATCC BAA-1857 / DSM 23137 / MP5ACTX8</strain>
    </source>
</reference>
<dbReference type="EMBL" id="CP003130">
    <property type="protein sequence ID" value="AEU39055.1"/>
    <property type="molecule type" value="Genomic_DNA"/>
</dbReference>
<feature type="chain" id="PRO_5003513258" evidence="1">
    <location>
        <begin position="27"/>
        <end position="164"/>
    </location>
</feature>
<proteinExistence type="predicted"/>
<keyword evidence="3" id="KW-0413">Isomerase</keyword>
<dbReference type="OrthoDB" id="9814425at2"/>
<dbReference type="Pfam" id="PF14534">
    <property type="entry name" value="DUF4440"/>
    <property type="match status" value="1"/>
</dbReference>
<dbReference type="STRING" id="682795.AciX8_4786"/>
<evidence type="ECO:0000313" key="3">
    <source>
        <dbReference type="EMBL" id="AEU39055.1"/>
    </source>
</evidence>
<feature type="signal peptide" evidence="1">
    <location>
        <begin position="1"/>
        <end position="26"/>
    </location>
</feature>
<dbReference type="RefSeq" id="WP_014267926.1">
    <property type="nucleotide sequence ID" value="NC_016631.1"/>
</dbReference>
<dbReference type="InterPro" id="IPR032710">
    <property type="entry name" value="NTF2-like_dom_sf"/>
</dbReference>
<name>G8NYJ6_GRAMM</name>
<protein>
    <submittedName>
        <fullName evidence="3">Ketosteroid isomerase-like protein</fullName>
    </submittedName>
</protein>
<dbReference type="KEGG" id="gma:AciX8_4786"/>
<dbReference type="Proteomes" id="UP000007113">
    <property type="component" value="Chromosome"/>
</dbReference>
<organism evidence="3 4">
    <name type="scientific">Granulicella mallensis (strain ATCC BAA-1857 / DSM 23137 / MP5ACTX8)</name>
    <dbReference type="NCBI Taxonomy" id="682795"/>
    <lineage>
        <taxon>Bacteria</taxon>
        <taxon>Pseudomonadati</taxon>
        <taxon>Acidobacteriota</taxon>
        <taxon>Terriglobia</taxon>
        <taxon>Terriglobales</taxon>
        <taxon>Acidobacteriaceae</taxon>
        <taxon>Granulicella</taxon>
    </lineage>
</organism>
<dbReference type="HOGENOM" id="CLU_1616690_0_0_0"/>
<dbReference type="GO" id="GO:0016853">
    <property type="term" value="F:isomerase activity"/>
    <property type="evidence" value="ECO:0007669"/>
    <property type="project" value="UniProtKB-KW"/>
</dbReference>
<evidence type="ECO:0000313" key="4">
    <source>
        <dbReference type="Proteomes" id="UP000007113"/>
    </source>
</evidence>
<accession>G8NYJ6</accession>
<evidence type="ECO:0000259" key="2">
    <source>
        <dbReference type="Pfam" id="PF14534"/>
    </source>
</evidence>
<evidence type="ECO:0000256" key="1">
    <source>
        <dbReference type="SAM" id="SignalP"/>
    </source>
</evidence>
<dbReference type="Gene3D" id="3.10.450.50">
    <property type="match status" value="1"/>
</dbReference>